<evidence type="ECO:0000256" key="5">
    <source>
        <dbReference type="ARBA" id="ARBA00022692"/>
    </source>
</evidence>
<dbReference type="SUPFAM" id="SSF50156">
    <property type="entry name" value="PDZ domain-like"/>
    <property type="match status" value="1"/>
</dbReference>
<keyword evidence="4" id="KW-0997">Cell inner membrane</keyword>
<evidence type="ECO:0000256" key="9">
    <source>
        <dbReference type="SAM" id="MobiDB-lite"/>
    </source>
</evidence>
<keyword evidence="6" id="KW-0653">Protein transport</keyword>
<feature type="compositionally biased region" description="Low complexity" evidence="9">
    <location>
        <begin position="176"/>
        <end position="189"/>
    </location>
</feature>
<dbReference type="InterPro" id="IPR036034">
    <property type="entry name" value="PDZ_sf"/>
</dbReference>
<dbReference type="AlphaFoldDB" id="A0A5B8RD94"/>
<evidence type="ECO:0000313" key="11">
    <source>
        <dbReference type="EMBL" id="QEA06566.1"/>
    </source>
</evidence>
<dbReference type="Gene3D" id="2.30.30.830">
    <property type="match status" value="1"/>
</dbReference>
<evidence type="ECO:0000256" key="4">
    <source>
        <dbReference type="ARBA" id="ARBA00022519"/>
    </source>
</evidence>
<proteinExistence type="predicted"/>
<gene>
    <name evidence="11" type="primary">epsC_1</name>
    <name evidence="11" type="ORF">KBTEX_02906</name>
</gene>
<evidence type="ECO:0000256" key="3">
    <source>
        <dbReference type="ARBA" id="ARBA00022475"/>
    </source>
</evidence>
<evidence type="ECO:0000256" key="7">
    <source>
        <dbReference type="ARBA" id="ARBA00022989"/>
    </source>
</evidence>
<reference evidence="11" key="1">
    <citation type="submission" date="2019-06" db="EMBL/GenBank/DDBJ databases">
        <authorList>
            <person name="Murdoch R.W."/>
            <person name="Fathepure B."/>
        </authorList>
    </citation>
    <scope>NUCLEOTIDE SEQUENCE</scope>
</reference>
<keyword evidence="8" id="KW-0472">Membrane</keyword>
<dbReference type="EMBL" id="MN079152">
    <property type="protein sequence ID" value="QEA06566.1"/>
    <property type="molecule type" value="Genomic_DNA"/>
</dbReference>
<evidence type="ECO:0000256" key="1">
    <source>
        <dbReference type="ARBA" id="ARBA00004533"/>
    </source>
</evidence>
<feature type="region of interest" description="Disordered" evidence="9">
    <location>
        <begin position="153"/>
        <end position="190"/>
    </location>
</feature>
<organism evidence="11">
    <name type="scientific">uncultured organism</name>
    <dbReference type="NCBI Taxonomy" id="155900"/>
    <lineage>
        <taxon>unclassified sequences</taxon>
        <taxon>environmental samples</taxon>
    </lineage>
</organism>
<dbReference type="GO" id="GO:0015031">
    <property type="term" value="P:protein transport"/>
    <property type="evidence" value="ECO:0007669"/>
    <property type="project" value="UniProtKB-KW"/>
</dbReference>
<evidence type="ECO:0000259" key="10">
    <source>
        <dbReference type="Pfam" id="PF11356"/>
    </source>
</evidence>
<keyword evidence="2" id="KW-0813">Transport</keyword>
<dbReference type="Gene3D" id="2.30.42.10">
    <property type="match status" value="1"/>
</dbReference>
<name>A0A5B8RD94_9ZZZZ</name>
<protein>
    <submittedName>
        <fullName evidence="11">Type II secretion system protein C</fullName>
    </submittedName>
</protein>
<evidence type="ECO:0000256" key="8">
    <source>
        <dbReference type="ARBA" id="ARBA00023136"/>
    </source>
</evidence>
<feature type="domain" description="Type II secretion system protein GspC N-terminal" evidence="10">
    <location>
        <begin position="27"/>
        <end position="160"/>
    </location>
</feature>
<dbReference type="Pfam" id="PF11356">
    <property type="entry name" value="T2SSC"/>
    <property type="match status" value="1"/>
</dbReference>
<comment type="subcellular location">
    <subcellularLocation>
        <location evidence="1">Cell inner membrane</location>
    </subcellularLocation>
</comment>
<keyword evidence="5" id="KW-0812">Transmembrane</keyword>
<keyword evidence="7" id="KW-1133">Transmembrane helix</keyword>
<evidence type="ECO:0000256" key="2">
    <source>
        <dbReference type="ARBA" id="ARBA00022448"/>
    </source>
</evidence>
<evidence type="ECO:0000256" key="6">
    <source>
        <dbReference type="ARBA" id="ARBA00022927"/>
    </source>
</evidence>
<sequence>MSLSRVLAGPGSRAETTLAAAITAAAVVLLGAETVLLGWQLWPRDAAVPPGPAVPASPGGTAGSPLDTAAIVGAHLFGRAADSDVPRPEQEVPPTQLDLSLRGVVAGPSEDKGLAIIAAGGGDGHLYRPGDALPGGARLEGIRRDHVILSRDGRRETLALPENTDRPPQPQRSEVPLASSRPDSAPSRPQTLAGLRDRLLSEPGAVQRLLQPTPVRDNAGALIGFRLRGGGDVLYTATGLEPDDVITAVDDVRLDNGGSAVQALQRLGNAGQVTLTVRRNGSERQITLNFGSGG</sequence>
<accession>A0A5B8RD94</accession>
<keyword evidence="3" id="KW-1003">Cell membrane</keyword>
<dbReference type="InterPro" id="IPR024961">
    <property type="entry name" value="T2SS_GspC_N"/>
</dbReference>
<dbReference type="GO" id="GO:0005886">
    <property type="term" value="C:plasma membrane"/>
    <property type="evidence" value="ECO:0007669"/>
    <property type="project" value="UniProtKB-SubCell"/>
</dbReference>